<dbReference type="AlphaFoldDB" id="A0A4C1Y6F6"/>
<accession>A0A4C1Y6F6</accession>
<proteinExistence type="predicted"/>
<reference evidence="2 3" key="1">
    <citation type="journal article" date="2019" name="Commun. Biol.">
        <title>The bagworm genome reveals a unique fibroin gene that provides high tensile strength.</title>
        <authorList>
            <person name="Kono N."/>
            <person name="Nakamura H."/>
            <person name="Ohtoshi R."/>
            <person name="Tomita M."/>
            <person name="Numata K."/>
            <person name="Arakawa K."/>
        </authorList>
    </citation>
    <scope>NUCLEOTIDE SEQUENCE [LARGE SCALE GENOMIC DNA]</scope>
</reference>
<keyword evidence="3" id="KW-1185">Reference proteome</keyword>
<sequence length="151" mass="16217">MNNASGRGGRVTSPPRPPTAACHVYSSQSSRHKVDTFNETLGVRASVTGAGGGGAARAGPSYNMHGAFRGPPFQLFLSRLRLASKPVETSFRRAPLADRLCAAIILIELSDDIGRARTSPTPPAHTLFMPRSSRLRRAIGSYAHFSAVWWS</sequence>
<name>A0A4C1Y6F6_EUMVA</name>
<evidence type="ECO:0000256" key="1">
    <source>
        <dbReference type="SAM" id="MobiDB-lite"/>
    </source>
</evidence>
<dbReference type="EMBL" id="BGZK01001076">
    <property type="protein sequence ID" value="GBP70504.1"/>
    <property type="molecule type" value="Genomic_DNA"/>
</dbReference>
<evidence type="ECO:0000313" key="2">
    <source>
        <dbReference type="EMBL" id="GBP70504.1"/>
    </source>
</evidence>
<comment type="caution">
    <text evidence="2">The sequence shown here is derived from an EMBL/GenBank/DDBJ whole genome shotgun (WGS) entry which is preliminary data.</text>
</comment>
<organism evidence="2 3">
    <name type="scientific">Eumeta variegata</name>
    <name type="common">Bagworm moth</name>
    <name type="synonym">Eumeta japonica</name>
    <dbReference type="NCBI Taxonomy" id="151549"/>
    <lineage>
        <taxon>Eukaryota</taxon>
        <taxon>Metazoa</taxon>
        <taxon>Ecdysozoa</taxon>
        <taxon>Arthropoda</taxon>
        <taxon>Hexapoda</taxon>
        <taxon>Insecta</taxon>
        <taxon>Pterygota</taxon>
        <taxon>Neoptera</taxon>
        <taxon>Endopterygota</taxon>
        <taxon>Lepidoptera</taxon>
        <taxon>Glossata</taxon>
        <taxon>Ditrysia</taxon>
        <taxon>Tineoidea</taxon>
        <taxon>Psychidae</taxon>
        <taxon>Oiketicinae</taxon>
        <taxon>Eumeta</taxon>
    </lineage>
</organism>
<protein>
    <submittedName>
        <fullName evidence="2">Uncharacterized protein</fullName>
    </submittedName>
</protein>
<feature type="region of interest" description="Disordered" evidence="1">
    <location>
        <begin position="1"/>
        <end position="27"/>
    </location>
</feature>
<gene>
    <name evidence="2" type="ORF">EVAR_56171_1</name>
</gene>
<evidence type="ECO:0000313" key="3">
    <source>
        <dbReference type="Proteomes" id="UP000299102"/>
    </source>
</evidence>
<dbReference type="Proteomes" id="UP000299102">
    <property type="component" value="Unassembled WGS sequence"/>
</dbReference>